<keyword evidence="2" id="KW-1185">Reference proteome</keyword>
<proteinExistence type="predicted"/>
<dbReference type="RefSeq" id="WP_157899149.1">
    <property type="nucleotide sequence ID" value="NZ_CP015136.1"/>
</dbReference>
<evidence type="ECO:0000313" key="1">
    <source>
        <dbReference type="EMBL" id="AMY09507.1"/>
    </source>
</evidence>
<reference evidence="2" key="2">
    <citation type="submission" date="2016-04" db="EMBL/GenBank/DDBJ databases">
        <title>First Complete Genome Sequence of a Subdivision 6 Acidobacterium.</title>
        <authorList>
            <person name="Huang S."/>
            <person name="Vieira S."/>
            <person name="Bunk B."/>
            <person name="Riedel T."/>
            <person name="Sproeer C."/>
            <person name="Overmann J."/>
        </authorList>
    </citation>
    <scope>NUCLEOTIDE SEQUENCE [LARGE SCALE GENOMIC DNA]</scope>
    <source>
        <strain evidence="2">DSM 100886 HEG_-6_39</strain>
    </source>
</reference>
<gene>
    <name evidence="1" type="ORF">LuPra_02724</name>
</gene>
<protein>
    <submittedName>
        <fullName evidence="1">Uncharacterized protein</fullName>
    </submittedName>
</protein>
<dbReference type="KEGG" id="abac:LuPra_02724"/>
<sequence length="52" mass="5928">MTITTITRPAWQVDVLRVLLVQAITRGSGVRREALRRESRTSTLIRPALVLR</sequence>
<dbReference type="EMBL" id="CP015136">
    <property type="protein sequence ID" value="AMY09507.1"/>
    <property type="molecule type" value="Genomic_DNA"/>
</dbReference>
<reference evidence="1 2" key="1">
    <citation type="journal article" date="2016" name="Genome Announc.">
        <title>First Complete Genome Sequence of a Subdivision 6 Acidobacterium Strain.</title>
        <authorList>
            <person name="Huang S."/>
            <person name="Vieira S."/>
            <person name="Bunk B."/>
            <person name="Riedel T."/>
            <person name="Sproer C."/>
            <person name="Overmann J."/>
        </authorList>
    </citation>
    <scope>NUCLEOTIDE SEQUENCE [LARGE SCALE GENOMIC DNA]</scope>
    <source>
        <strain evidence="2">DSM 100886 HEG_-6_39</strain>
    </source>
</reference>
<name>A0A143PLQ3_LUTPR</name>
<accession>A0A143PLQ3</accession>
<dbReference type="Proteomes" id="UP000076079">
    <property type="component" value="Chromosome"/>
</dbReference>
<organism evidence="1 2">
    <name type="scientific">Luteitalea pratensis</name>
    <dbReference type="NCBI Taxonomy" id="1855912"/>
    <lineage>
        <taxon>Bacteria</taxon>
        <taxon>Pseudomonadati</taxon>
        <taxon>Acidobacteriota</taxon>
        <taxon>Vicinamibacteria</taxon>
        <taxon>Vicinamibacterales</taxon>
        <taxon>Vicinamibacteraceae</taxon>
        <taxon>Luteitalea</taxon>
    </lineage>
</organism>
<dbReference type="AlphaFoldDB" id="A0A143PLQ3"/>
<evidence type="ECO:0000313" key="2">
    <source>
        <dbReference type="Proteomes" id="UP000076079"/>
    </source>
</evidence>